<protein>
    <submittedName>
        <fullName evidence="1">Uncharacterized protein</fullName>
    </submittedName>
</protein>
<organism evidence="1 2">
    <name type="scientific">Phlebotomus papatasi</name>
    <name type="common">Sandfly</name>
    <dbReference type="NCBI Taxonomy" id="29031"/>
    <lineage>
        <taxon>Eukaryota</taxon>
        <taxon>Metazoa</taxon>
        <taxon>Ecdysozoa</taxon>
        <taxon>Arthropoda</taxon>
        <taxon>Hexapoda</taxon>
        <taxon>Insecta</taxon>
        <taxon>Pterygota</taxon>
        <taxon>Neoptera</taxon>
        <taxon>Endopterygota</taxon>
        <taxon>Diptera</taxon>
        <taxon>Nematocera</taxon>
        <taxon>Psychodoidea</taxon>
        <taxon>Psychodidae</taxon>
        <taxon>Phlebotomus</taxon>
        <taxon>Phlebotomus</taxon>
    </lineage>
</organism>
<evidence type="ECO:0000313" key="2">
    <source>
        <dbReference type="Proteomes" id="UP000092462"/>
    </source>
</evidence>
<dbReference type="Gene3D" id="2.60.40.10">
    <property type="entry name" value="Immunoglobulins"/>
    <property type="match status" value="1"/>
</dbReference>
<dbReference type="Proteomes" id="UP000092462">
    <property type="component" value="Unassembled WGS sequence"/>
</dbReference>
<dbReference type="PROSITE" id="PS50835">
    <property type="entry name" value="IG_LIKE"/>
    <property type="match status" value="1"/>
</dbReference>
<dbReference type="SUPFAM" id="SSF48726">
    <property type="entry name" value="Immunoglobulin"/>
    <property type="match status" value="1"/>
</dbReference>
<dbReference type="InterPro" id="IPR013783">
    <property type="entry name" value="Ig-like_fold"/>
</dbReference>
<dbReference type="InterPro" id="IPR036179">
    <property type="entry name" value="Ig-like_dom_sf"/>
</dbReference>
<reference evidence="1" key="1">
    <citation type="submission" date="2022-08" db="UniProtKB">
        <authorList>
            <consortium name="EnsemblMetazoa"/>
        </authorList>
    </citation>
    <scope>IDENTIFICATION</scope>
    <source>
        <strain evidence="1">Israel</strain>
    </source>
</reference>
<accession>A0A1B0D1Q9</accession>
<dbReference type="EMBL" id="AJVK01022262">
    <property type="status" value="NOT_ANNOTATED_CDS"/>
    <property type="molecule type" value="Genomic_DNA"/>
</dbReference>
<dbReference type="VEuPathDB" id="VectorBase:PPAI001282"/>
<keyword evidence="2" id="KW-1185">Reference proteome</keyword>
<proteinExistence type="predicted"/>
<sequence>MRKDCVSPPLKPSVHLTLKELIEMLVMVQLCTWSGRPAAIILLEIDIVGTYRRQSSCFAWMEAAISSTFSKLTVEHLGIIVQWSVLQGVSRSTAGNYSCVGFNAEGEDAPSCAPNQTRIYGVAKQENAQIKCTVEANPPEVEFRWTFNNSAESIDVAGGHVSRFGTSSSVLYTPMTELDYGTLMCQATNKIGRQKGRTLPHNQQQGIIISNQSLSAQSH</sequence>
<dbReference type="Pfam" id="PF13927">
    <property type="entry name" value="Ig_3"/>
    <property type="match status" value="1"/>
</dbReference>
<name>A0A1B0D1Q9_PHLPP</name>
<dbReference type="InterPro" id="IPR007110">
    <property type="entry name" value="Ig-like_dom"/>
</dbReference>
<dbReference type="AlphaFoldDB" id="A0A1B0D1Q9"/>
<dbReference type="EMBL" id="AJVK01022263">
    <property type="status" value="NOT_ANNOTATED_CDS"/>
    <property type="molecule type" value="Genomic_DNA"/>
</dbReference>
<dbReference type="VEuPathDB" id="VectorBase:PPAPM1_009685"/>
<dbReference type="PANTHER" id="PTHR23278:SF25">
    <property type="entry name" value="GH14967P"/>
    <property type="match status" value="1"/>
</dbReference>
<evidence type="ECO:0000313" key="1">
    <source>
        <dbReference type="EnsemblMetazoa" id="PPAI001282-PA"/>
    </source>
</evidence>
<dbReference type="EnsemblMetazoa" id="PPAI001282-RA">
    <property type="protein sequence ID" value="PPAI001282-PA"/>
    <property type="gene ID" value="PPAI001282"/>
</dbReference>
<dbReference type="PANTHER" id="PTHR23278">
    <property type="entry name" value="SIDESTEP PROTEIN"/>
    <property type="match status" value="1"/>
</dbReference>